<feature type="region of interest" description="Disordered" evidence="8">
    <location>
        <begin position="1"/>
        <end position="52"/>
    </location>
</feature>
<dbReference type="InterPro" id="IPR043926">
    <property type="entry name" value="ABCG_dom"/>
</dbReference>
<evidence type="ECO:0000256" key="1">
    <source>
        <dbReference type="ARBA" id="ARBA00004141"/>
    </source>
</evidence>
<organism evidence="11 12">
    <name type="scientific">Zalerion maritima</name>
    <dbReference type="NCBI Taxonomy" id="339359"/>
    <lineage>
        <taxon>Eukaryota</taxon>
        <taxon>Fungi</taxon>
        <taxon>Dikarya</taxon>
        <taxon>Ascomycota</taxon>
        <taxon>Pezizomycotina</taxon>
        <taxon>Sordariomycetes</taxon>
        <taxon>Lulworthiomycetidae</taxon>
        <taxon>Lulworthiales</taxon>
        <taxon>Lulworthiaceae</taxon>
        <taxon>Zalerion</taxon>
    </lineage>
</organism>
<gene>
    <name evidence="11" type="ORF">MKZ38_003947</name>
</gene>
<dbReference type="InterPro" id="IPR013525">
    <property type="entry name" value="ABC2_TM"/>
</dbReference>
<dbReference type="Pfam" id="PF00005">
    <property type="entry name" value="ABC_tran"/>
    <property type="match status" value="2"/>
</dbReference>
<dbReference type="PANTHER" id="PTHR48041:SF119">
    <property type="entry name" value="ROA1P"/>
    <property type="match status" value="1"/>
</dbReference>
<feature type="transmembrane region" description="Helical" evidence="9">
    <location>
        <begin position="449"/>
        <end position="472"/>
    </location>
</feature>
<evidence type="ECO:0000313" key="12">
    <source>
        <dbReference type="Proteomes" id="UP001201980"/>
    </source>
</evidence>
<dbReference type="GO" id="GO:0016020">
    <property type="term" value="C:membrane"/>
    <property type="evidence" value="ECO:0007669"/>
    <property type="project" value="UniProtKB-SubCell"/>
</dbReference>
<keyword evidence="3 9" id="KW-0812">Transmembrane</keyword>
<dbReference type="InterPro" id="IPR027417">
    <property type="entry name" value="P-loop_NTPase"/>
</dbReference>
<dbReference type="SUPFAM" id="SSF53167">
    <property type="entry name" value="Purine and uridine phosphorylases"/>
    <property type="match status" value="1"/>
</dbReference>
<evidence type="ECO:0000256" key="9">
    <source>
        <dbReference type="SAM" id="Phobius"/>
    </source>
</evidence>
<feature type="transmembrane region" description="Helical" evidence="9">
    <location>
        <begin position="620"/>
        <end position="638"/>
    </location>
</feature>
<keyword evidence="5" id="KW-0067">ATP-binding</keyword>
<evidence type="ECO:0000256" key="5">
    <source>
        <dbReference type="ARBA" id="ARBA00022840"/>
    </source>
</evidence>
<evidence type="ECO:0000256" key="2">
    <source>
        <dbReference type="ARBA" id="ARBA00022448"/>
    </source>
</evidence>
<feature type="region of interest" description="Disordered" evidence="8">
    <location>
        <begin position="1039"/>
        <end position="1113"/>
    </location>
</feature>
<evidence type="ECO:0000313" key="11">
    <source>
        <dbReference type="EMBL" id="KAJ2898395.1"/>
    </source>
</evidence>
<feature type="transmembrane region" description="Helical" evidence="9">
    <location>
        <begin position="484"/>
        <end position="503"/>
    </location>
</feature>
<dbReference type="PANTHER" id="PTHR48041">
    <property type="entry name" value="ABC TRANSPORTER G FAMILY MEMBER 28"/>
    <property type="match status" value="1"/>
</dbReference>
<evidence type="ECO:0000256" key="3">
    <source>
        <dbReference type="ARBA" id="ARBA00022692"/>
    </source>
</evidence>
<dbReference type="InterPro" id="IPR003439">
    <property type="entry name" value="ABC_transporter-like_ATP-bd"/>
</dbReference>
<feature type="transmembrane region" description="Helical" evidence="9">
    <location>
        <begin position="685"/>
        <end position="706"/>
    </location>
</feature>
<feature type="compositionally biased region" description="Basic and acidic residues" evidence="8">
    <location>
        <begin position="1039"/>
        <end position="1060"/>
    </location>
</feature>
<dbReference type="GO" id="GO:0005524">
    <property type="term" value="F:ATP binding"/>
    <property type="evidence" value="ECO:0007669"/>
    <property type="project" value="UniProtKB-KW"/>
</dbReference>
<dbReference type="GO" id="GO:0140359">
    <property type="term" value="F:ABC-type transporter activity"/>
    <property type="evidence" value="ECO:0007669"/>
    <property type="project" value="InterPro"/>
</dbReference>
<comment type="caution">
    <text evidence="11">The sequence shown here is derived from an EMBL/GenBank/DDBJ whole genome shotgun (WGS) entry which is preliminary data.</text>
</comment>
<feature type="transmembrane region" description="Helical" evidence="9">
    <location>
        <begin position="1269"/>
        <end position="1294"/>
    </location>
</feature>
<dbReference type="InterPro" id="IPR035994">
    <property type="entry name" value="Nucleoside_phosphorylase_sf"/>
</dbReference>
<feature type="domain" description="ABC transporter" evidence="10">
    <location>
        <begin position="743"/>
        <end position="999"/>
    </location>
</feature>
<dbReference type="Gene3D" id="3.40.50.1580">
    <property type="entry name" value="Nucleoside phosphorylase domain"/>
    <property type="match status" value="1"/>
</dbReference>
<dbReference type="PROSITE" id="PS50893">
    <property type="entry name" value="ABC_TRANSPORTER_2"/>
    <property type="match status" value="2"/>
</dbReference>
<keyword evidence="2" id="KW-0813">Transport</keyword>
<proteinExistence type="predicted"/>
<feature type="transmembrane region" description="Helical" evidence="9">
    <location>
        <begin position="1185"/>
        <end position="1205"/>
    </location>
</feature>
<feature type="domain" description="ABC transporter" evidence="10">
    <location>
        <begin position="116"/>
        <end position="356"/>
    </location>
</feature>
<evidence type="ECO:0000259" key="10">
    <source>
        <dbReference type="PROSITE" id="PS50893"/>
    </source>
</evidence>
<keyword evidence="6 9" id="KW-1133">Transmembrane helix</keyword>
<reference evidence="11" key="1">
    <citation type="submission" date="2022-07" db="EMBL/GenBank/DDBJ databases">
        <title>Draft genome sequence of Zalerion maritima ATCC 34329, a (micro)plastics degrading marine fungus.</title>
        <authorList>
            <person name="Paco A."/>
            <person name="Goncalves M.F.M."/>
            <person name="Rocha-Santos T.A.P."/>
            <person name="Alves A."/>
        </authorList>
    </citation>
    <scope>NUCLEOTIDE SEQUENCE</scope>
    <source>
        <strain evidence="11">ATCC 34329</strain>
    </source>
</reference>
<protein>
    <submittedName>
        <fullName evidence="11">ABC-type branched-chain amino acid transport system ATPase component</fullName>
    </submittedName>
</protein>
<keyword evidence="12" id="KW-1185">Reference proteome</keyword>
<keyword evidence="7 9" id="KW-0472">Membrane</keyword>
<feature type="transmembrane region" description="Helical" evidence="9">
    <location>
        <begin position="563"/>
        <end position="588"/>
    </location>
</feature>
<dbReference type="SUPFAM" id="SSF52540">
    <property type="entry name" value="P-loop containing nucleoside triphosphate hydrolases"/>
    <property type="match status" value="2"/>
</dbReference>
<evidence type="ECO:0000256" key="8">
    <source>
        <dbReference type="SAM" id="MobiDB-lite"/>
    </source>
</evidence>
<feature type="region of interest" description="Disordered" evidence="8">
    <location>
        <begin position="83"/>
        <end position="118"/>
    </location>
</feature>
<dbReference type="Proteomes" id="UP001201980">
    <property type="component" value="Unassembled WGS sequence"/>
</dbReference>
<keyword evidence="4" id="KW-0547">Nucleotide-binding</keyword>
<feature type="transmembrane region" description="Helical" evidence="9">
    <location>
        <begin position="1300"/>
        <end position="1319"/>
    </location>
</feature>
<sequence length="1642" mass="179271">MAAESAMAGHRLVPSASSAADQHMVASKRESAATDVESIMTKQQEETESHARISMSGANHISLDDVEEVGVEIRGLKVTVDTNPSIMEPSTYGDLMKQVTGGSKGKKGQTSIDDGLGADGAGAETSSYKKTLLHSISASIKPGTLTAIIGGSGSGKTTLLNTLSERVSSSKLEQTGRITFNGAEGVGSCRYAYVMQQDILLPSLTVRETLGYAADLRLPPPCTEEDRRRVVQDVIMELGLKECAETRIGDQLHKGASGGEKRRTSIGVQLLSNPSVLFLDEPTTGLDATSAFQLVRTLKSLSSKGRTVVTTIHQPRSEIWGLFDNLIVLSRGSPVYIGPKEGCAPWIESLGLKIGEFVNPAEWIIDCAAVDTRTPELEADSSARVSRLKEVWLGESDRLYGPGDNGDVSEAIIPGNSTLKKHHVLHAPFLRQLRVLTSRTLKVTYRDPMGMSSSILEAILMGIITGYIFYNLPETLSGIRSRQGALYTAAGLQGYLFLVFEVYRLTFDVPVFDREYSEGCVSPLPFILSRRIARLLTEDFPVPFLYSVIFYFMAGFERTAEQFFLFFAINLLNHYIAVTCALTCVTAARGFPGASLYANLTYTLQSVACGYFIQINSIPVYLRWLKWLTWTFYVFSALCTNEFGDSFYACPAEPSSPDNPACIEYTGAFILNALGFPSNWLWKPIVVMVAFIVFFVSLSFIGLTHLKVQLGIARAKTSADETDLSAGKEKMAEGTEKVRQIDMEIQDFAILLEKRLGLKRSMEKKQILSPTTAMFRAAELNVIMGPSGSGKTSLLNAVAGRLVNRPGTTYKRSGTVKFNDAIPSEQVVRSVVSFVAQEDGGLLPSLTVRETLRYAALLRLPPFMSKQQQLTRAEEVLLKMGLKDCADIVIGNELVKGISGGEKRRVSIAIQILTDPRILLLDEPTSGLDAFTAGSIMDVLSGLAKEGRTIILTIHQARSDLWQQFGNVLLLARGGKAVYSGKSTEMLNWFSALGCQCPRNTNPADFALDLVTVDLRREDMEEESRNKVSRLIKAWDDEVKQEMADPDRTGRGNERQKLEGIQEEDVASTQGKGEKADVAEESGLSPPARERSTSVTRKSSRIPPPRHSMGRASLSTPAELGALVRAPAPFSTALPILLARSFLNIRRQPDLILARTMQVLGFAVILTLFFAPLKDNYESIQTRVGFVQEVGAFYFIGMLQNVAVYPAERNVAYAEHIDGVYGPSLFLLVYTILELPLELLSSAVFGVMAVFAVGVEGDASSAASVAKMWGFLSLATFGIVSCGESLGIMFNTLFADHAGFAFTLSGVFLSVSQTMQGILSIDMPALLEGANWLSPLRYSPRALAPPSLVGVTFTCRDDQKVEGGVCPITTGEQVLRLYGMEGNEDVNMIPPYGAIQAIYLRRLRGSHHGRSPPYAIISLFDKRWEKHSPASRLPCGHAAGDRNVYATGAISSHNVVLVHIPSIGKIAAASAAARCQTTFPNICLELVVGICGGFPFTHDPEGEEIVLDIQDVLHRLSSRSERGDLETELVQNLEIIGPATRYYPGADKDTLFEATYNHEDMKEERPSVHFGPIVSGDSVMKSAEERDRIARDREVIGFEMKAIRIWHTSLSSLVIKGVCDYSDSHKNEGIAEICGLVCGCMR</sequence>
<dbReference type="InterPro" id="IPR017871">
    <property type="entry name" value="ABC_transporter-like_CS"/>
</dbReference>
<dbReference type="InterPro" id="IPR050352">
    <property type="entry name" value="ABCG_transporters"/>
</dbReference>
<dbReference type="PROSITE" id="PS00211">
    <property type="entry name" value="ABC_TRANSPORTER_1"/>
    <property type="match status" value="1"/>
</dbReference>
<dbReference type="Gene3D" id="3.40.50.300">
    <property type="entry name" value="P-loop containing nucleotide triphosphate hydrolases"/>
    <property type="match status" value="2"/>
</dbReference>
<feature type="transmembrane region" description="Helical" evidence="9">
    <location>
        <begin position="1152"/>
        <end position="1173"/>
    </location>
</feature>
<feature type="transmembrane region" description="Helical" evidence="9">
    <location>
        <begin position="594"/>
        <end position="613"/>
    </location>
</feature>
<evidence type="ECO:0000256" key="7">
    <source>
        <dbReference type="ARBA" id="ARBA00023136"/>
    </source>
</evidence>
<accession>A0AAD5RN74</accession>
<dbReference type="GO" id="GO:0009116">
    <property type="term" value="P:nucleoside metabolic process"/>
    <property type="evidence" value="ECO:0007669"/>
    <property type="project" value="InterPro"/>
</dbReference>
<dbReference type="SMART" id="SM00382">
    <property type="entry name" value="AAA"/>
    <property type="match status" value="2"/>
</dbReference>
<dbReference type="GO" id="GO:0016887">
    <property type="term" value="F:ATP hydrolysis activity"/>
    <property type="evidence" value="ECO:0007669"/>
    <property type="project" value="InterPro"/>
</dbReference>
<dbReference type="Pfam" id="PF01061">
    <property type="entry name" value="ABC2_membrane"/>
    <property type="match status" value="2"/>
</dbReference>
<feature type="transmembrane region" description="Helical" evidence="9">
    <location>
        <begin position="540"/>
        <end position="556"/>
    </location>
</feature>
<dbReference type="InterPro" id="IPR003593">
    <property type="entry name" value="AAA+_ATPase"/>
</dbReference>
<name>A0AAD5RN74_9PEZI</name>
<evidence type="ECO:0000256" key="4">
    <source>
        <dbReference type="ARBA" id="ARBA00022741"/>
    </source>
</evidence>
<dbReference type="EMBL" id="JAKWBI020000232">
    <property type="protein sequence ID" value="KAJ2898395.1"/>
    <property type="molecule type" value="Genomic_DNA"/>
</dbReference>
<comment type="subcellular location">
    <subcellularLocation>
        <location evidence="1">Membrane</location>
        <topology evidence="1">Multi-pass membrane protein</topology>
    </subcellularLocation>
</comment>
<dbReference type="Pfam" id="PF19055">
    <property type="entry name" value="ABC2_membrane_7"/>
    <property type="match status" value="1"/>
</dbReference>
<evidence type="ECO:0000256" key="6">
    <source>
        <dbReference type="ARBA" id="ARBA00022989"/>
    </source>
</evidence>